<keyword evidence="1" id="KW-0812">Transmembrane</keyword>
<feature type="transmembrane region" description="Helical" evidence="1">
    <location>
        <begin position="12"/>
        <end position="36"/>
    </location>
</feature>
<dbReference type="SUPFAM" id="SSF54523">
    <property type="entry name" value="Pili subunits"/>
    <property type="match status" value="1"/>
</dbReference>
<evidence type="ECO:0000313" key="4">
    <source>
        <dbReference type="Proteomes" id="UP001202961"/>
    </source>
</evidence>
<comment type="caution">
    <text evidence="3">The sequence shown here is derived from an EMBL/GenBank/DDBJ whole genome shotgun (WGS) entry which is preliminary data.</text>
</comment>
<dbReference type="NCBIfam" id="TIGR02532">
    <property type="entry name" value="IV_pilin_GFxxxE"/>
    <property type="match status" value="1"/>
</dbReference>
<reference evidence="3 4" key="1">
    <citation type="journal article" date="2022" name="Syst. Appl. Microbiol.">
        <title>Rhodopirellula aestuarii sp. nov., a novel member of the genus Rhodopirellula isolated from brackish sediments collected in the Tagus River estuary, Portugal.</title>
        <authorList>
            <person name="Vitorino I.R."/>
            <person name="Klimek D."/>
            <person name="Calusinska M."/>
            <person name="Lobo-da-Cunha A."/>
            <person name="Vasconcelos V."/>
            <person name="Lage O.M."/>
        </authorList>
    </citation>
    <scope>NUCLEOTIDE SEQUENCE [LARGE SCALE GENOMIC DNA]</scope>
    <source>
        <strain evidence="3 4">ICT_H3.1</strain>
    </source>
</reference>
<dbReference type="InterPro" id="IPR012902">
    <property type="entry name" value="N_methyl_site"/>
</dbReference>
<dbReference type="PANTHER" id="PTHR30093:SF2">
    <property type="entry name" value="TYPE II SECRETION SYSTEM PROTEIN H"/>
    <property type="match status" value="1"/>
</dbReference>
<dbReference type="NCBIfam" id="TIGR04294">
    <property type="entry name" value="pre_pil_HX9DG"/>
    <property type="match status" value="1"/>
</dbReference>
<dbReference type="Pfam" id="PF07963">
    <property type="entry name" value="N_methyl"/>
    <property type="match status" value="1"/>
</dbReference>
<evidence type="ECO:0000259" key="2">
    <source>
        <dbReference type="Pfam" id="PF07596"/>
    </source>
</evidence>
<protein>
    <submittedName>
        <fullName evidence="3">DUF1559 domain-containing protein</fullName>
    </submittedName>
</protein>
<dbReference type="PANTHER" id="PTHR30093">
    <property type="entry name" value="GENERAL SECRETION PATHWAY PROTEIN G"/>
    <property type="match status" value="1"/>
</dbReference>
<feature type="domain" description="DUF1559" evidence="2">
    <location>
        <begin position="37"/>
        <end position="372"/>
    </location>
</feature>
<evidence type="ECO:0000313" key="3">
    <source>
        <dbReference type="EMBL" id="MCM2370124.1"/>
    </source>
</evidence>
<dbReference type="InterPro" id="IPR045584">
    <property type="entry name" value="Pilin-like"/>
</dbReference>
<dbReference type="Proteomes" id="UP001202961">
    <property type="component" value="Unassembled WGS sequence"/>
</dbReference>
<dbReference type="Pfam" id="PF07596">
    <property type="entry name" value="SBP_bac_10"/>
    <property type="match status" value="1"/>
</dbReference>
<name>A0ABT0TZT4_9BACT</name>
<keyword evidence="1" id="KW-0472">Membrane</keyword>
<sequence>MHTRKQVRGTYGFTLVELLVVIAIIGVLVGLLLPAVQAAREAARRMSCSNNFKQIGLAIHNYHSAYDQIPIHGAGTQTGPQDIWAARNDSSNRRLSFLVGLMPFMEQQALWEQISNPSIGRTDGNLSAVRGVVGNPWPAMGPTPEEINYIPWFTNIVALRCPSDPGVGLPALGRTNYVACFGDSCYDGRDGALFVRKASSGGTYPYSETQAFATASRAKNRGMFQPHNVTRFRDVLDGLSNTIAAGEIATDLGDRDIRTIGYAHPGTENSLRNNPSHCLDQSFIDPARPQFWVTGSTYGTQLFAEIEGRGYRWADYLPNFGCFYTMLPPNSETCGRSATSTTLGSTSSRHQGGAHVLMGDGAVKFITDSIEAGDRRARMVTEGGSGTYASGSISPYGLWGALGTRASKEVIKEQI</sequence>
<gene>
    <name evidence="3" type="ORF">NB063_05735</name>
</gene>
<keyword evidence="1" id="KW-1133">Transmembrane helix</keyword>
<dbReference type="RefSeq" id="WP_250927796.1">
    <property type="nucleotide sequence ID" value="NZ_JAMQBK010000017.1"/>
</dbReference>
<evidence type="ECO:0000256" key="1">
    <source>
        <dbReference type="SAM" id="Phobius"/>
    </source>
</evidence>
<dbReference type="InterPro" id="IPR027558">
    <property type="entry name" value="Pre_pil_HX9DG_C"/>
</dbReference>
<proteinExistence type="predicted"/>
<accession>A0ABT0TZT4</accession>
<dbReference type="InterPro" id="IPR011453">
    <property type="entry name" value="DUF1559"/>
</dbReference>
<dbReference type="Gene3D" id="3.30.700.10">
    <property type="entry name" value="Glycoprotein, Type 4 Pilin"/>
    <property type="match status" value="1"/>
</dbReference>
<dbReference type="EMBL" id="JAMQBK010000017">
    <property type="protein sequence ID" value="MCM2370124.1"/>
    <property type="molecule type" value="Genomic_DNA"/>
</dbReference>
<organism evidence="3 4">
    <name type="scientific">Aporhodopirellula aestuarii</name>
    <dbReference type="NCBI Taxonomy" id="2950107"/>
    <lineage>
        <taxon>Bacteria</taxon>
        <taxon>Pseudomonadati</taxon>
        <taxon>Planctomycetota</taxon>
        <taxon>Planctomycetia</taxon>
        <taxon>Pirellulales</taxon>
        <taxon>Pirellulaceae</taxon>
        <taxon>Aporhodopirellula</taxon>
    </lineage>
</organism>
<keyword evidence="4" id="KW-1185">Reference proteome</keyword>